<evidence type="ECO:0000313" key="2">
    <source>
        <dbReference type="Proteomes" id="UP000002028"/>
    </source>
</evidence>
<dbReference type="InterPro" id="IPR036513">
    <property type="entry name" value="STAS_dom_sf"/>
</dbReference>
<dbReference type="KEGG" id="sli:Slin_6777"/>
<dbReference type="InterPro" id="IPR021866">
    <property type="entry name" value="SpoIIAA-like"/>
</dbReference>
<evidence type="ECO:0008006" key="3">
    <source>
        <dbReference type="Google" id="ProtNLM"/>
    </source>
</evidence>
<keyword evidence="1" id="KW-0614">Plasmid</keyword>
<dbReference type="AlphaFoldDB" id="D2QV97"/>
<sequence length="128" mass="14920">MYKILSNQPGRLALLVADFITVDDYYNLRPLLDTALHSAPFPRLYWEMEYFRGWQPEELWRDLQFDLTVTADFARIVLVGTAGTLALITPVMQTIFRAERRSFSPDKKPLAWDWFNEVEPALPVRPTS</sequence>
<dbReference type="EMBL" id="CP001770">
    <property type="protein sequence ID" value="ADB42729.1"/>
    <property type="molecule type" value="Genomic_DNA"/>
</dbReference>
<dbReference type="InterPro" id="IPR038396">
    <property type="entry name" value="SpoIIAA-like_sf"/>
</dbReference>
<gene>
    <name evidence="1" type="ordered locus">Slin_6777</name>
</gene>
<reference evidence="1 2" key="1">
    <citation type="journal article" date="2010" name="Stand. Genomic Sci.">
        <title>Complete genome sequence of Spirosoma linguale type strain (1).</title>
        <authorList>
            <person name="Lail K."/>
            <person name="Sikorski J."/>
            <person name="Saunders E."/>
            <person name="Lapidus A."/>
            <person name="Glavina Del Rio T."/>
            <person name="Copeland A."/>
            <person name="Tice H."/>
            <person name="Cheng J.-F."/>
            <person name="Lucas S."/>
            <person name="Nolan M."/>
            <person name="Bruce D."/>
            <person name="Goodwin L."/>
            <person name="Pitluck S."/>
            <person name="Ivanova N."/>
            <person name="Mavromatis K."/>
            <person name="Ovchinnikova G."/>
            <person name="Pati A."/>
            <person name="Chen A."/>
            <person name="Palaniappan K."/>
            <person name="Land M."/>
            <person name="Hauser L."/>
            <person name="Chang Y.-J."/>
            <person name="Jeffries C.D."/>
            <person name="Chain P."/>
            <person name="Brettin T."/>
            <person name="Detter J.C."/>
            <person name="Schuetze A."/>
            <person name="Rohde M."/>
            <person name="Tindall B.J."/>
            <person name="Goeker M."/>
            <person name="Bristow J."/>
            <person name="Eisen J.A."/>
            <person name="Markowitz V."/>
            <person name="Hugenholtz P."/>
            <person name="Kyrpides N.C."/>
            <person name="Klenk H.-P."/>
            <person name="Chen F."/>
        </authorList>
    </citation>
    <scope>NUCLEOTIDE SEQUENCE [LARGE SCALE GENOMIC DNA]</scope>
    <source>
        <strain evidence="2">ATCC 33905 / DSM 74 / LMG 10896 / Claus 1</strain>
    </source>
</reference>
<name>D2QV97_SPILD</name>
<dbReference type="RefSeq" id="WP_012931211.1">
    <property type="nucleotide sequence ID" value="NC_013731.1"/>
</dbReference>
<evidence type="ECO:0000313" key="1">
    <source>
        <dbReference type="EMBL" id="ADB42729.1"/>
    </source>
</evidence>
<dbReference type="Gene3D" id="3.40.50.10600">
    <property type="entry name" value="SpoIIaa-like domains"/>
    <property type="match status" value="1"/>
</dbReference>
<organism evidence="1 2">
    <name type="scientific">Spirosoma linguale (strain ATCC 33905 / DSM 74 / LMG 10896 / Claus 1)</name>
    <dbReference type="NCBI Taxonomy" id="504472"/>
    <lineage>
        <taxon>Bacteria</taxon>
        <taxon>Pseudomonadati</taxon>
        <taxon>Bacteroidota</taxon>
        <taxon>Cytophagia</taxon>
        <taxon>Cytophagales</taxon>
        <taxon>Cytophagaceae</taxon>
        <taxon>Spirosoma</taxon>
    </lineage>
</organism>
<proteinExistence type="predicted"/>
<geneLocation type="plasmid" evidence="1 2">
    <name>pSLIN01</name>
</geneLocation>
<dbReference type="Proteomes" id="UP000002028">
    <property type="component" value="Plasmid pSLIN01"/>
</dbReference>
<keyword evidence="2" id="KW-1185">Reference proteome</keyword>
<dbReference type="SUPFAM" id="SSF52091">
    <property type="entry name" value="SpoIIaa-like"/>
    <property type="match status" value="1"/>
</dbReference>
<dbReference type="HOGENOM" id="CLU_1958196_0_0_10"/>
<accession>D2QV97</accession>
<dbReference type="Pfam" id="PF11964">
    <property type="entry name" value="SpoIIAA-like"/>
    <property type="match status" value="1"/>
</dbReference>
<protein>
    <recommendedName>
        <fullName evidence="3">UspA domain protein</fullName>
    </recommendedName>
</protein>